<gene>
    <name evidence="2" type="ORF">S12H4_31788</name>
</gene>
<evidence type="ECO:0000256" key="1">
    <source>
        <dbReference type="SAM" id="MobiDB-lite"/>
    </source>
</evidence>
<feature type="region of interest" description="Disordered" evidence="1">
    <location>
        <begin position="1"/>
        <end position="35"/>
    </location>
</feature>
<dbReference type="EMBL" id="BARW01018582">
    <property type="protein sequence ID" value="GAJ00521.1"/>
    <property type="molecule type" value="Genomic_DNA"/>
</dbReference>
<name>X1UKW4_9ZZZZ</name>
<evidence type="ECO:0000313" key="2">
    <source>
        <dbReference type="EMBL" id="GAJ00521.1"/>
    </source>
</evidence>
<reference evidence="2" key="1">
    <citation type="journal article" date="2014" name="Front. Microbiol.">
        <title>High frequency of phylogenetically diverse reductive dehalogenase-homologous genes in deep subseafloor sedimentary metagenomes.</title>
        <authorList>
            <person name="Kawai M."/>
            <person name="Futagami T."/>
            <person name="Toyoda A."/>
            <person name="Takaki Y."/>
            <person name="Nishi S."/>
            <person name="Hori S."/>
            <person name="Arai W."/>
            <person name="Tsubouchi T."/>
            <person name="Morono Y."/>
            <person name="Uchiyama I."/>
            <person name="Ito T."/>
            <person name="Fujiyama A."/>
            <person name="Inagaki F."/>
            <person name="Takami H."/>
        </authorList>
    </citation>
    <scope>NUCLEOTIDE SEQUENCE</scope>
    <source>
        <strain evidence="2">Expedition CK06-06</strain>
    </source>
</reference>
<feature type="non-terminal residue" evidence="2">
    <location>
        <position position="1"/>
    </location>
</feature>
<accession>X1UKW4</accession>
<proteinExistence type="predicted"/>
<dbReference type="AlphaFoldDB" id="X1UKW4"/>
<protein>
    <submittedName>
        <fullName evidence="2">Uncharacterized protein</fullName>
    </submittedName>
</protein>
<feature type="compositionally biased region" description="Basic and acidic residues" evidence="1">
    <location>
        <begin position="1"/>
        <end position="27"/>
    </location>
</feature>
<comment type="caution">
    <text evidence="2">The sequence shown here is derived from an EMBL/GenBank/DDBJ whole genome shotgun (WGS) entry which is preliminary data.</text>
</comment>
<sequence>RITADRKVMGTAKEPNRDGQDMQDKRLKQPSNSATQQLFHSLSEIDCASVSIRVHLWPMSFVGAGQAGDNPGFPFPYPAYPVHPCSFGSLSRRSARINTDNKERKLDAL</sequence>
<organism evidence="2">
    <name type="scientific">marine sediment metagenome</name>
    <dbReference type="NCBI Taxonomy" id="412755"/>
    <lineage>
        <taxon>unclassified sequences</taxon>
        <taxon>metagenomes</taxon>
        <taxon>ecological metagenomes</taxon>
    </lineage>
</organism>